<proteinExistence type="predicted"/>
<feature type="domain" description="DUF7226" evidence="3">
    <location>
        <begin position="283"/>
        <end position="422"/>
    </location>
</feature>
<reference evidence="4 5" key="1">
    <citation type="submission" date="2023-07" db="EMBL/GenBank/DDBJ databases">
        <title>Genomic Encyclopedia of Type Strains, Phase IV (KMG-IV): sequencing the most valuable type-strain genomes for metagenomic binning, comparative biology and taxonomic classification.</title>
        <authorList>
            <person name="Goeker M."/>
        </authorList>
    </citation>
    <scope>NUCLEOTIDE SEQUENCE [LARGE SCALE GENOMIC DNA]</scope>
    <source>
        <strain evidence="4 5">DSM 17723</strain>
    </source>
</reference>
<evidence type="ECO:0000259" key="3">
    <source>
        <dbReference type="Pfam" id="PF23871"/>
    </source>
</evidence>
<dbReference type="Pfam" id="PF22515">
    <property type="entry name" value="DUF6996"/>
    <property type="match status" value="1"/>
</dbReference>
<evidence type="ECO:0000259" key="2">
    <source>
        <dbReference type="Pfam" id="PF22518"/>
    </source>
</evidence>
<dbReference type="EMBL" id="JAUSTZ010000010">
    <property type="protein sequence ID" value="MDQ0227524.1"/>
    <property type="molecule type" value="Genomic_DNA"/>
</dbReference>
<dbReference type="Proteomes" id="UP001232245">
    <property type="component" value="Unassembled WGS sequence"/>
</dbReference>
<evidence type="ECO:0000313" key="5">
    <source>
        <dbReference type="Proteomes" id="UP001232245"/>
    </source>
</evidence>
<dbReference type="InterPro" id="IPR054265">
    <property type="entry name" value="DUF6996"/>
</dbReference>
<dbReference type="Pfam" id="PF23871">
    <property type="entry name" value="DUF7226"/>
    <property type="match status" value="1"/>
</dbReference>
<feature type="domain" description="DUF6997" evidence="2">
    <location>
        <begin position="74"/>
        <end position="246"/>
    </location>
</feature>
<dbReference type="Pfam" id="PF22518">
    <property type="entry name" value="DUF6997"/>
    <property type="match status" value="1"/>
</dbReference>
<dbReference type="InterPro" id="IPR054266">
    <property type="entry name" value="DUF6997"/>
</dbReference>
<comment type="caution">
    <text evidence="4">The sequence shown here is derived from an EMBL/GenBank/DDBJ whole genome shotgun (WGS) entry which is preliminary data.</text>
</comment>
<evidence type="ECO:0000259" key="1">
    <source>
        <dbReference type="Pfam" id="PF22515"/>
    </source>
</evidence>
<dbReference type="InterPro" id="IPR055650">
    <property type="entry name" value="DUF7226"/>
</dbReference>
<accession>A0ABT9Z6E5</accession>
<name>A0ABT9Z6E5_9BACI</name>
<sequence length="423" mass="49800">MSLNDKAWEVLFERYQILDEVNRHGFYEIDAKIIKTVREPRLMAKFDHKSNLPKIFKKYGISILPISRSRYVLGQFDAYEKVSYDESLRPIKLRIPPTVMTIDPSNLYSESSALHCAYVSGMIADLLGEECTPTVSGRMSSQAFDFMIRTNSGKDHQIAIKNAQVEIDGGYEGEEAFALIEAKKETVEDFLVRQMYYPFRLWQGKIQKKVRPIFFTHSADVFHFFVYEFEDPLRYNSLRLIEQKKYMIAHETIALADIYHLLQQTKVIEEPEIPFPQADSFIRIIDLLGLLMEKDLTKDFITTNYNFDERQTNYYTSAAMYLGLIDKYKKDSNIKYTLTAKGRQLMRLPYKQKYIALIKCILEHKVFNEVVREYFANGKLPSKQKIIEMMKKSSLYNVEKESTYFRRSSTVIRWVEWIIEQQN</sequence>
<keyword evidence="5" id="KW-1185">Reference proteome</keyword>
<gene>
    <name evidence="4" type="ORF">J2S02_003871</name>
</gene>
<feature type="domain" description="DUF6996" evidence="1">
    <location>
        <begin position="5"/>
        <end position="73"/>
    </location>
</feature>
<organism evidence="4 5">
    <name type="scientific">Metabacillus niabensis</name>
    <dbReference type="NCBI Taxonomy" id="324854"/>
    <lineage>
        <taxon>Bacteria</taxon>
        <taxon>Bacillati</taxon>
        <taxon>Bacillota</taxon>
        <taxon>Bacilli</taxon>
        <taxon>Bacillales</taxon>
        <taxon>Bacillaceae</taxon>
        <taxon>Metabacillus</taxon>
    </lineage>
</organism>
<protein>
    <submittedName>
        <fullName evidence="4">Transcriptional regulator</fullName>
    </submittedName>
</protein>
<dbReference type="RefSeq" id="WP_174879465.1">
    <property type="nucleotide sequence ID" value="NZ_CADEPK010000021.1"/>
</dbReference>
<evidence type="ECO:0000313" key="4">
    <source>
        <dbReference type="EMBL" id="MDQ0227524.1"/>
    </source>
</evidence>